<protein>
    <submittedName>
        <fullName evidence="2">Uncharacterized protein</fullName>
    </submittedName>
</protein>
<sequence length="73" mass="8740">MTEVENLMLEHLKRFQGQLSRVEEKIEETASEMRSMKQHMGAFLTSEANRDIGRAQFRLRLERIERRLDLYEG</sequence>
<keyword evidence="1" id="KW-0175">Coiled coil</keyword>
<evidence type="ECO:0000313" key="3">
    <source>
        <dbReference type="Proteomes" id="UP000319255"/>
    </source>
</evidence>
<dbReference type="AlphaFoldDB" id="A0A501X1D6"/>
<proteinExistence type="predicted"/>
<name>A0A501X1D6_9RHOB</name>
<dbReference type="Proteomes" id="UP000319255">
    <property type="component" value="Unassembled WGS sequence"/>
</dbReference>
<keyword evidence="3" id="KW-1185">Reference proteome</keyword>
<dbReference type="EMBL" id="VFRP01000001">
    <property type="protein sequence ID" value="TPE53816.1"/>
    <property type="molecule type" value="Genomic_DNA"/>
</dbReference>
<evidence type="ECO:0000313" key="2">
    <source>
        <dbReference type="EMBL" id="TPE53816.1"/>
    </source>
</evidence>
<dbReference type="RefSeq" id="WP_140452395.1">
    <property type="nucleotide sequence ID" value="NZ_VFRP01000001.1"/>
</dbReference>
<feature type="coiled-coil region" evidence="1">
    <location>
        <begin position="12"/>
        <end position="39"/>
    </location>
</feature>
<gene>
    <name evidence="2" type="ORF">FJM51_01860</name>
</gene>
<dbReference type="OrthoDB" id="7282689at2"/>
<comment type="caution">
    <text evidence="2">The sequence shown here is derived from an EMBL/GenBank/DDBJ whole genome shotgun (WGS) entry which is preliminary data.</text>
</comment>
<reference evidence="2 3" key="1">
    <citation type="submission" date="2019-06" db="EMBL/GenBank/DDBJ databases">
        <title>A novel bacterium of genus Amaricoccus, isolated from marine sediment.</title>
        <authorList>
            <person name="Huang H."/>
            <person name="Mo K."/>
            <person name="Hu Y."/>
        </authorList>
    </citation>
    <scope>NUCLEOTIDE SEQUENCE [LARGE SCALE GENOMIC DNA]</scope>
    <source>
        <strain evidence="2 3">HB172011</strain>
    </source>
</reference>
<accession>A0A501X1D6</accession>
<evidence type="ECO:0000256" key="1">
    <source>
        <dbReference type="SAM" id="Coils"/>
    </source>
</evidence>
<organism evidence="2 3">
    <name type="scientific">Amaricoccus solimangrovi</name>
    <dbReference type="NCBI Taxonomy" id="2589815"/>
    <lineage>
        <taxon>Bacteria</taxon>
        <taxon>Pseudomonadati</taxon>
        <taxon>Pseudomonadota</taxon>
        <taxon>Alphaproteobacteria</taxon>
        <taxon>Rhodobacterales</taxon>
        <taxon>Paracoccaceae</taxon>
        <taxon>Amaricoccus</taxon>
    </lineage>
</organism>